<dbReference type="InterPro" id="IPR036890">
    <property type="entry name" value="HATPase_C_sf"/>
</dbReference>
<keyword evidence="3" id="KW-0597">Phosphoprotein</keyword>
<dbReference type="SMART" id="SM00388">
    <property type="entry name" value="HisKA"/>
    <property type="match status" value="1"/>
</dbReference>
<dbReference type="Gene3D" id="3.30.565.10">
    <property type="entry name" value="Histidine kinase-like ATPase, C-terminal domain"/>
    <property type="match status" value="1"/>
</dbReference>
<comment type="catalytic activity">
    <reaction evidence="1">
        <text>ATP + protein L-histidine = ADP + protein N-phospho-L-histidine.</text>
        <dbReference type="EC" id="2.7.13.3"/>
    </reaction>
</comment>
<dbReference type="InterPro" id="IPR003661">
    <property type="entry name" value="HisK_dim/P_dom"/>
</dbReference>
<feature type="transmembrane region" description="Helical" evidence="5">
    <location>
        <begin position="149"/>
        <end position="165"/>
    </location>
</feature>
<dbReference type="PROSITE" id="PS50109">
    <property type="entry name" value="HIS_KIN"/>
    <property type="match status" value="1"/>
</dbReference>
<protein>
    <recommendedName>
        <fullName evidence="2">histidine kinase</fullName>
        <ecNumber evidence="2">2.7.13.3</ecNumber>
    </recommendedName>
</protein>
<dbReference type="EC" id="2.7.13.3" evidence="2"/>
<dbReference type="PANTHER" id="PTHR43065">
    <property type="entry name" value="SENSOR HISTIDINE KINASE"/>
    <property type="match status" value="1"/>
</dbReference>
<name>A0A7V7YHF7_9GAMM</name>
<keyword evidence="5" id="KW-0472">Membrane</keyword>
<feature type="domain" description="Histidine kinase" evidence="6">
    <location>
        <begin position="255"/>
        <end position="464"/>
    </location>
</feature>
<evidence type="ECO:0000259" key="6">
    <source>
        <dbReference type="PROSITE" id="PS50109"/>
    </source>
</evidence>
<dbReference type="InterPro" id="IPR004358">
    <property type="entry name" value="Sig_transdc_His_kin-like_C"/>
</dbReference>
<dbReference type="PRINTS" id="PR00344">
    <property type="entry name" value="BCTRLSENSOR"/>
</dbReference>
<evidence type="ECO:0000256" key="2">
    <source>
        <dbReference type="ARBA" id="ARBA00012438"/>
    </source>
</evidence>
<keyword evidence="5" id="KW-0812">Transmembrane</keyword>
<dbReference type="Pfam" id="PF00512">
    <property type="entry name" value="HisKA"/>
    <property type="match status" value="1"/>
</dbReference>
<dbReference type="Proteomes" id="UP000449004">
    <property type="component" value="Unassembled WGS sequence"/>
</dbReference>
<comment type="caution">
    <text evidence="7">The sequence shown here is derived from an EMBL/GenBank/DDBJ whole genome shotgun (WGS) entry which is preliminary data.</text>
</comment>
<dbReference type="SMART" id="SM00387">
    <property type="entry name" value="HATPase_c"/>
    <property type="match status" value="1"/>
</dbReference>
<proteinExistence type="predicted"/>
<gene>
    <name evidence="7" type="ORF">F9K92_06985</name>
</gene>
<evidence type="ECO:0000313" key="7">
    <source>
        <dbReference type="EMBL" id="KAB7631130.1"/>
    </source>
</evidence>
<dbReference type="InterPro" id="IPR003594">
    <property type="entry name" value="HATPase_dom"/>
</dbReference>
<feature type="coiled-coil region" evidence="4">
    <location>
        <begin position="209"/>
        <end position="243"/>
    </location>
</feature>
<evidence type="ECO:0000256" key="4">
    <source>
        <dbReference type="SAM" id="Coils"/>
    </source>
</evidence>
<feature type="transmembrane region" description="Helical" evidence="5">
    <location>
        <begin position="43"/>
        <end position="65"/>
    </location>
</feature>
<evidence type="ECO:0000256" key="1">
    <source>
        <dbReference type="ARBA" id="ARBA00000085"/>
    </source>
</evidence>
<keyword evidence="4" id="KW-0175">Coiled coil</keyword>
<dbReference type="Pfam" id="PF02518">
    <property type="entry name" value="HATPase_c"/>
    <property type="match status" value="1"/>
</dbReference>
<evidence type="ECO:0000256" key="5">
    <source>
        <dbReference type="SAM" id="Phobius"/>
    </source>
</evidence>
<dbReference type="AlphaFoldDB" id="A0A7V7YHF7"/>
<dbReference type="Gene3D" id="1.10.287.130">
    <property type="match status" value="1"/>
</dbReference>
<dbReference type="EMBL" id="WELC01000007">
    <property type="protein sequence ID" value="KAB7631130.1"/>
    <property type="molecule type" value="Genomic_DNA"/>
</dbReference>
<keyword evidence="5" id="KW-1133">Transmembrane helix</keyword>
<dbReference type="PANTHER" id="PTHR43065:SF42">
    <property type="entry name" value="TWO-COMPONENT SENSOR PPRA"/>
    <property type="match status" value="1"/>
</dbReference>
<sequence>MTPRGRLLSLSACILPHMPIPPPSPRDVPVAGVSPSLGRRTDAMLRGLLHMVGLFHLCMAVWIALRMGIGLDVMVPLIAGLHALLCLVCLLEHHAGRTLRAAAVFVIGELLLATLAYTYWGLAAQSRLQLVVILPVLLVSAVLGRRPLGWATAWLSGLMVAGAWVDASSLMFRPDRVLLAVNDLAIAVFGTWLGAWLLHHSVTGLRESLQVARQRSAELAGKRDELQLEIQEKERSREQLVHAMKMENVGRLASGIAHDFNHVLALIQGYLAKARRSTGEDALQEALQGAQSATRRAATVSRRLLDFSRLDPGRPQLLDAAGTVMAMEPMLQQVFGDRVQCRVATDGATGQIHFDPAQLESILLSLAVNAEQAMPDGGRFDLTLIDLPASGELLIRVSDTGQGMSAEVRAHCLEPFFTTKPMGEGTGLGLAVTASLVRAAGGEVEVDSKPGAGTRIGIRLPARQRATA</sequence>
<dbReference type="CDD" id="cd00082">
    <property type="entry name" value="HisKA"/>
    <property type="match status" value="1"/>
</dbReference>
<dbReference type="InterPro" id="IPR005467">
    <property type="entry name" value="His_kinase_dom"/>
</dbReference>
<dbReference type="SUPFAM" id="SSF55874">
    <property type="entry name" value="ATPase domain of HSP90 chaperone/DNA topoisomerase II/histidine kinase"/>
    <property type="match status" value="1"/>
</dbReference>
<reference evidence="7 8" key="1">
    <citation type="submission" date="2019-10" db="EMBL/GenBank/DDBJ databases">
        <title>Halotolerant bacteria associated to Saharan-endemic halophytes Stipa tenacissima L. and Atriplex halimus L mitigate salt stress and promote growth of tomato plants.</title>
        <authorList>
            <person name="Dif G."/>
        </authorList>
    </citation>
    <scope>NUCLEOTIDE SEQUENCE [LARGE SCALE GENOMIC DNA]</scope>
    <source>
        <strain evidence="7 8">IS26</strain>
    </source>
</reference>
<evidence type="ECO:0000256" key="3">
    <source>
        <dbReference type="ARBA" id="ARBA00022553"/>
    </source>
</evidence>
<accession>A0A7V7YHF7</accession>
<feature type="transmembrane region" description="Helical" evidence="5">
    <location>
        <begin position="77"/>
        <end position="95"/>
    </location>
</feature>
<dbReference type="SUPFAM" id="SSF47384">
    <property type="entry name" value="Homodimeric domain of signal transducing histidine kinase"/>
    <property type="match status" value="1"/>
</dbReference>
<organism evidence="7 8">
    <name type="scientific">Stenotrophomonas rhizophila</name>
    <dbReference type="NCBI Taxonomy" id="216778"/>
    <lineage>
        <taxon>Bacteria</taxon>
        <taxon>Pseudomonadati</taxon>
        <taxon>Pseudomonadota</taxon>
        <taxon>Gammaproteobacteria</taxon>
        <taxon>Lysobacterales</taxon>
        <taxon>Lysobacteraceae</taxon>
        <taxon>Stenotrophomonas</taxon>
    </lineage>
</organism>
<feature type="transmembrane region" description="Helical" evidence="5">
    <location>
        <begin position="101"/>
        <end position="120"/>
    </location>
</feature>
<dbReference type="InterPro" id="IPR036097">
    <property type="entry name" value="HisK_dim/P_sf"/>
</dbReference>
<feature type="transmembrane region" description="Helical" evidence="5">
    <location>
        <begin position="177"/>
        <end position="198"/>
    </location>
</feature>
<evidence type="ECO:0000313" key="8">
    <source>
        <dbReference type="Proteomes" id="UP000449004"/>
    </source>
</evidence>
<dbReference type="GO" id="GO:0000155">
    <property type="term" value="F:phosphorelay sensor kinase activity"/>
    <property type="evidence" value="ECO:0007669"/>
    <property type="project" value="InterPro"/>
</dbReference>